<dbReference type="Proteomes" id="UP000277896">
    <property type="component" value="Chromosome"/>
</dbReference>
<comment type="subcellular location">
    <subcellularLocation>
        <location evidence="1">Membrane</location>
        <topology evidence="1">Multi-pass membrane protein</topology>
    </subcellularLocation>
</comment>
<keyword evidence="2 5" id="KW-0812">Transmembrane</keyword>
<dbReference type="AlphaFoldDB" id="A0AAD0TNN7"/>
<evidence type="ECO:0000256" key="5">
    <source>
        <dbReference type="SAM" id="Phobius"/>
    </source>
</evidence>
<proteinExistence type="predicted"/>
<gene>
    <name evidence="6" type="ORF">LP667_06850</name>
</gene>
<dbReference type="GO" id="GO:0016020">
    <property type="term" value="C:membrane"/>
    <property type="evidence" value="ECO:0007669"/>
    <property type="project" value="UniProtKB-SubCell"/>
</dbReference>
<evidence type="ECO:0000313" key="7">
    <source>
        <dbReference type="Proteomes" id="UP000277896"/>
    </source>
</evidence>
<evidence type="ECO:0000256" key="1">
    <source>
        <dbReference type="ARBA" id="ARBA00004141"/>
    </source>
</evidence>
<sequence>MCLREKVSGSAFNLILGKTGAWLMLLFMIIQRGGSAGTYPIELSNQFFKVIHPYLPMSISIDAFRSTLSIGQSIWPETFIFATILISFNLLILVFFTCHLRQVQRLNFSAPQTH</sequence>
<organism evidence="6 7">
    <name type="scientific">Lactiplantibacillus paraplantarum</name>
    <dbReference type="NCBI Taxonomy" id="60520"/>
    <lineage>
        <taxon>Bacteria</taxon>
        <taxon>Bacillati</taxon>
        <taxon>Bacillota</taxon>
        <taxon>Bacilli</taxon>
        <taxon>Lactobacillales</taxon>
        <taxon>Lactobacillaceae</taxon>
        <taxon>Lactiplantibacillus</taxon>
    </lineage>
</organism>
<dbReference type="RefSeq" id="WP_056988302.1">
    <property type="nucleotide sequence ID" value="NZ_BDOR01000001.1"/>
</dbReference>
<dbReference type="EMBL" id="CP032744">
    <property type="protein sequence ID" value="AYJ38547.1"/>
    <property type="molecule type" value="Genomic_DNA"/>
</dbReference>
<protein>
    <submittedName>
        <fullName evidence="6">Uncharacterized protein</fullName>
    </submittedName>
</protein>
<evidence type="ECO:0000256" key="4">
    <source>
        <dbReference type="ARBA" id="ARBA00023136"/>
    </source>
</evidence>
<evidence type="ECO:0000313" key="6">
    <source>
        <dbReference type="EMBL" id="AYJ38547.1"/>
    </source>
</evidence>
<feature type="transmembrane region" description="Helical" evidence="5">
    <location>
        <begin position="79"/>
        <end position="98"/>
    </location>
</feature>
<accession>A0AAD0TNN7</accession>
<dbReference type="PANTHER" id="PTHR43077:SF5">
    <property type="entry name" value="PHAGE INFECTION PROTEIN"/>
    <property type="match status" value="1"/>
</dbReference>
<reference evidence="6 7" key="1">
    <citation type="submission" date="2018-10" db="EMBL/GenBank/DDBJ databases">
        <title>Genome seuquencing of Lactobacillus species.</title>
        <authorList>
            <person name="Baek C."/>
            <person name="Yi H."/>
        </authorList>
    </citation>
    <scope>NUCLEOTIDE SEQUENCE [LARGE SCALE GENOMIC DNA]</scope>
    <source>
        <strain evidence="6 7">DSM 10667</strain>
    </source>
</reference>
<dbReference type="PANTHER" id="PTHR43077">
    <property type="entry name" value="TRANSPORT PERMEASE YVFS-RELATED"/>
    <property type="match status" value="1"/>
</dbReference>
<evidence type="ECO:0000256" key="3">
    <source>
        <dbReference type="ARBA" id="ARBA00022989"/>
    </source>
</evidence>
<keyword evidence="4 5" id="KW-0472">Membrane</keyword>
<feature type="transmembrane region" description="Helical" evidence="5">
    <location>
        <begin position="12"/>
        <end position="30"/>
    </location>
</feature>
<name>A0AAD0TNN7_9LACO</name>
<dbReference type="InterPro" id="IPR051328">
    <property type="entry name" value="T7SS_ABC-Transporter"/>
</dbReference>
<keyword evidence="3 5" id="KW-1133">Transmembrane helix</keyword>
<evidence type="ECO:0000256" key="2">
    <source>
        <dbReference type="ARBA" id="ARBA00022692"/>
    </source>
</evidence>